<accession>A0A1S7QDX9</accession>
<organism evidence="1 2">
    <name type="scientific">Agrobacterium tomkonis CFBP 6623</name>
    <dbReference type="NCBI Taxonomy" id="1183432"/>
    <lineage>
        <taxon>Bacteria</taxon>
        <taxon>Pseudomonadati</taxon>
        <taxon>Pseudomonadota</taxon>
        <taxon>Alphaproteobacteria</taxon>
        <taxon>Hyphomicrobiales</taxon>
        <taxon>Rhizobiaceae</taxon>
        <taxon>Rhizobium/Agrobacterium group</taxon>
        <taxon>Agrobacterium</taxon>
        <taxon>Agrobacterium tumefaciens complex</taxon>
    </lineage>
</organism>
<keyword evidence="2" id="KW-1185">Reference proteome</keyword>
<dbReference type="AlphaFoldDB" id="A0A1S7QDX9"/>
<dbReference type="STRING" id="1183432.AGR3A_Cc420256"/>
<dbReference type="EMBL" id="FBWK01000037">
    <property type="protein sequence ID" value="CUX35019.1"/>
    <property type="molecule type" value="Genomic_DNA"/>
</dbReference>
<name>A0A1S7QDX9_9HYPH</name>
<protein>
    <submittedName>
        <fullName evidence="1">Uncharacterized protein</fullName>
    </submittedName>
</protein>
<evidence type="ECO:0000313" key="2">
    <source>
        <dbReference type="Proteomes" id="UP000191988"/>
    </source>
</evidence>
<proteinExistence type="predicted"/>
<sequence>MGPRRPQGFSGKMVDRNKYAPVQPCLALLGKRYAKRVSCGRFSERLTHCTERDHRSTQRPVGGKPRLCPIESECVLVHLAHQFDIAFITSVSIAAMGHVEEGWDRRRCFKRASAVHGLVTILIPTRKRWAERWMKNHRSVLMI</sequence>
<evidence type="ECO:0000313" key="1">
    <source>
        <dbReference type="EMBL" id="CUX35019.1"/>
    </source>
</evidence>
<reference evidence="2" key="1">
    <citation type="submission" date="2016-01" db="EMBL/GenBank/DDBJ databases">
        <authorList>
            <person name="Regsiter A."/>
            <person name="william w."/>
        </authorList>
    </citation>
    <scope>NUCLEOTIDE SEQUENCE [LARGE SCALE GENOMIC DNA]</scope>
    <source>
        <strain evidence="2">CFBP 6623</strain>
    </source>
</reference>
<dbReference type="Proteomes" id="UP000191988">
    <property type="component" value="Unassembled WGS sequence"/>
</dbReference>
<gene>
    <name evidence="1" type="ORF">AGR3A_Cc420256</name>
</gene>